<dbReference type="InterPro" id="IPR021729">
    <property type="entry name" value="DUF3298"/>
</dbReference>
<accession>A0A367CFP7</accession>
<evidence type="ECO:0000259" key="2">
    <source>
        <dbReference type="Pfam" id="PF11738"/>
    </source>
</evidence>
<dbReference type="Gene3D" id="3.90.640.20">
    <property type="entry name" value="Heat-shock cognate protein, ATPase"/>
    <property type="match status" value="1"/>
</dbReference>
<dbReference type="AlphaFoldDB" id="A0A367CFP7"/>
<evidence type="ECO:0000313" key="4">
    <source>
        <dbReference type="Proteomes" id="UP000252797"/>
    </source>
</evidence>
<sequence>MYSAQKELDVLKKVYGEQEIPENIKNEIFNRYSLEEHLLVRKLRRKKQIKGFLVTIALLAVTTSSLLFSDQARSFAEDLPIIGPAVRLLLGEQLSDKGITIDVPQVTTSESEENETISGLNKKYFREGKVEFEKAKMEYQDIEKGHFQVTGDYRKVLDDTHFLVVERNLTKTAADSYIEKRYDTIDKQNSVVLSLPLLFKDDQYISTLTKEVERQMSEQVNENPEKYYWTNKDFQEGVEEIPLVTKDTPFYINKNHELVLVYDQFAIAPGYMGNPEFVIPKAITSKLLATSDYLDR</sequence>
<dbReference type="RefSeq" id="WP_113846089.1">
    <property type="nucleotide sequence ID" value="NZ_LEPB01000004.1"/>
</dbReference>
<evidence type="ECO:0000256" key="1">
    <source>
        <dbReference type="SAM" id="Phobius"/>
    </source>
</evidence>
<dbReference type="Proteomes" id="UP000252797">
    <property type="component" value="Unassembled WGS sequence"/>
</dbReference>
<name>A0A367CFP7_9ENTE</name>
<dbReference type="Gene3D" id="3.30.565.40">
    <property type="entry name" value="Fervidobacterium nodosum Rt17-B1 like"/>
    <property type="match status" value="1"/>
</dbReference>
<keyword evidence="1" id="KW-0812">Transmembrane</keyword>
<keyword evidence="1" id="KW-1133">Transmembrane helix</keyword>
<feature type="transmembrane region" description="Helical" evidence="1">
    <location>
        <begin position="51"/>
        <end position="68"/>
    </location>
</feature>
<keyword evidence="1" id="KW-0472">Membrane</keyword>
<dbReference type="Pfam" id="PF11738">
    <property type="entry name" value="DUF3298"/>
    <property type="match status" value="1"/>
</dbReference>
<dbReference type="InterPro" id="IPR037126">
    <property type="entry name" value="PdaC/RsiV-like_sf"/>
</dbReference>
<dbReference type="STRING" id="53345.LIU_11215"/>
<proteinExistence type="predicted"/>
<protein>
    <recommendedName>
        <fullName evidence="2">DUF3298 domain-containing protein</fullName>
    </recommendedName>
</protein>
<feature type="domain" description="DUF3298" evidence="2">
    <location>
        <begin position="198"/>
        <end position="281"/>
    </location>
</feature>
<gene>
    <name evidence="3" type="ORF">EA71_02142</name>
</gene>
<dbReference type="EMBL" id="LEPB01000004">
    <property type="protein sequence ID" value="RCA11384.1"/>
    <property type="molecule type" value="Genomic_DNA"/>
</dbReference>
<evidence type="ECO:0000313" key="3">
    <source>
        <dbReference type="EMBL" id="RCA11384.1"/>
    </source>
</evidence>
<comment type="caution">
    <text evidence="3">The sequence shown here is derived from an EMBL/GenBank/DDBJ whole genome shotgun (WGS) entry which is preliminary data.</text>
</comment>
<organism evidence="3 4">
    <name type="scientific">Enterococcus durans</name>
    <dbReference type="NCBI Taxonomy" id="53345"/>
    <lineage>
        <taxon>Bacteria</taxon>
        <taxon>Bacillati</taxon>
        <taxon>Bacillota</taxon>
        <taxon>Bacilli</taxon>
        <taxon>Lactobacillales</taxon>
        <taxon>Enterococcaceae</taxon>
        <taxon>Enterococcus</taxon>
    </lineage>
</organism>
<reference evidence="3 4" key="1">
    <citation type="submission" date="2015-06" db="EMBL/GenBank/DDBJ databases">
        <title>The Genome Sequence of Enterococcus durans 4EA1.</title>
        <authorList>
            <consortium name="The Broad Institute Genomics Platform"/>
            <consortium name="The Broad Institute Genome Sequencing Center for Infectious Disease"/>
            <person name="Earl A.M."/>
            <person name="Van Tyne D."/>
            <person name="Lebreton F."/>
            <person name="Saavedra J.T."/>
            <person name="Gilmore M.S."/>
            <person name="Manson Mcguire A."/>
            <person name="Clock S."/>
            <person name="Crupain M."/>
            <person name="Rangan U."/>
            <person name="Young S."/>
            <person name="Abouelleil A."/>
            <person name="Cao P."/>
            <person name="Chapman S.B."/>
            <person name="Griggs A."/>
            <person name="Priest M."/>
            <person name="Shea T."/>
            <person name="Wortman J."/>
            <person name="Nusbaum C."/>
            <person name="Birren B."/>
        </authorList>
    </citation>
    <scope>NUCLEOTIDE SEQUENCE [LARGE SCALE GENOMIC DNA]</scope>
    <source>
        <strain evidence="3 4">4EA1</strain>
    </source>
</reference>